<feature type="chain" id="PRO_5037392635" evidence="1">
    <location>
        <begin position="25"/>
        <end position="217"/>
    </location>
</feature>
<gene>
    <name evidence="2" type="ORF">H6F44_00055</name>
</gene>
<reference evidence="2" key="2">
    <citation type="submission" date="2020-08" db="EMBL/GenBank/DDBJ databases">
        <authorList>
            <person name="Chen M."/>
            <person name="Teng W."/>
            <person name="Zhao L."/>
            <person name="Hu C."/>
            <person name="Zhou Y."/>
            <person name="Han B."/>
            <person name="Song L."/>
            <person name="Shu W."/>
        </authorList>
    </citation>
    <scope>NUCLEOTIDE SEQUENCE</scope>
    <source>
        <strain evidence="2">FACHB-1277</strain>
    </source>
</reference>
<keyword evidence="1" id="KW-0732">Signal</keyword>
<organism evidence="2 3">
    <name type="scientific">Pseudanabaena cinerea FACHB-1277</name>
    <dbReference type="NCBI Taxonomy" id="2949581"/>
    <lineage>
        <taxon>Bacteria</taxon>
        <taxon>Bacillati</taxon>
        <taxon>Cyanobacteriota</taxon>
        <taxon>Cyanophyceae</taxon>
        <taxon>Pseudanabaenales</taxon>
        <taxon>Pseudanabaenaceae</taxon>
        <taxon>Pseudanabaena</taxon>
        <taxon>Pseudanabaena cinerea</taxon>
    </lineage>
</organism>
<protein>
    <submittedName>
        <fullName evidence="2">Uncharacterized protein</fullName>
    </submittedName>
</protein>
<dbReference type="InterPro" id="IPR025478">
    <property type="entry name" value="COP23"/>
</dbReference>
<name>A0A926UPB6_9CYAN</name>
<keyword evidence="3" id="KW-1185">Reference proteome</keyword>
<dbReference type="Pfam" id="PF14218">
    <property type="entry name" value="COP23"/>
    <property type="match status" value="1"/>
</dbReference>
<dbReference type="EMBL" id="JACJPY010000001">
    <property type="protein sequence ID" value="MBD2148532.1"/>
    <property type="molecule type" value="Genomic_DNA"/>
</dbReference>
<evidence type="ECO:0000313" key="3">
    <source>
        <dbReference type="Proteomes" id="UP000631421"/>
    </source>
</evidence>
<sequence length="217" mass="23336">MKICFKVLNTGFLTLALVMGNQIADQSVNAQSKTKFVCGTDQGKPATLAVMPDGTEAPIIRYSSGAFEGAGFSNQRRCEEISSRFQYFNDLREIDFMTIGRINGQSVICVTRSEGGDCSRDLKSEGLLITVRPGVNPRVTLEELINVRLQAGSALEENEARPYVNTQCLIEAGSSQGAYESCAKGAARLSGSASFVKKVAPSTPVAAPTSTNKPRLW</sequence>
<evidence type="ECO:0000313" key="2">
    <source>
        <dbReference type="EMBL" id="MBD2148532.1"/>
    </source>
</evidence>
<comment type="caution">
    <text evidence="2">The sequence shown here is derived from an EMBL/GenBank/DDBJ whole genome shotgun (WGS) entry which is preliminary data.</text>
</comment>
<dbReference type="Proteomes" id="UP000631421">
    <property type="component" value="Unassembled WGS sequence"/>
</dbReference>
<feature type="signal peptide" evidence="1">
    <location>
        <begin position="1"/>
        <end position="24"/>
    </location>
</feature>
<accession>A0A926UPB6</accession>
<dbReference type="AlphaFoldDB" id="A0A926UPB6"/>
<proteinExistence type="predicted"/>
<evidence type="ECO:0000256" key="1">
    <source>
        <dbReference type="SAM" id="SignalP"/>
    </source>
</evidence>
<dbReference type="RefSeq" id="WP_190348878.1">
    <property type="nucleotide sequence ID" value="NZ_JACJPY010000001.1"/>
</dbReference>
<reference evidence="2" key="1">
    <citation type="journal article" date="2015" name="ISME J.">
        <title>Draft Genome Sequence of Streptomyces incarnatus NRRL8089, which Produces the Nucleoside Antibiotic Sinefungin.</title>
        <authorList>
            <person name="Oshima K."/>
            <person name="Hattori M."/>
            <person name="Shimizu H."/>
            <person name="Fukuda K."/>
            <person name="Nemoto M."/>
            <person name="Inagaki K."/>
            <person name="Tamura T."/>
        </authorList>
    </citation>
    <scope>NUCLEOTIDE SEQUENCE</scope>
    <source>
        <strain evidence="2">FACHB-1277</strain>
    </source>
</reference>